<dbReference type="InParanoid" id="W4K4T9"/>
<dbReference type="SMART" id="SM00355">
    <property type="entry name" value="ZnF_C2H2"/>
    <property type="match status" value="2"/>
</dbReference>
<dbReference type="FunFam" id="3.30.160.60:FF:001465">
    <property type="entry name" value="Zinc finger protein 560"/>
    <property type="match status" value="1"/>
</dbReference>
<gene>
    <name evidence="10" type="ORF">HETIRDRAFT_18758</name>
</gene>
<dbReference type="GO" id="GO:0005667">
    <property type="term" value="C:transcription regulator complex"/>
    <property type="evidence" value="ECO:0007669"/>
    <property type="project" value="TreeGrafter"/>
</dbReference>
<evidence type="ECO:0000256" key="5">
    <source>
        <dbReference type="ARBA" id="ARBA00022833"/>
    </source>
</evidence>
<dbReference type="InterPro" id="IPR036236">
    <property type="entry name" value="Znf_C2H2_sf"/>
</dbReference>
<dbReference type="STRING" id="747525.W4K4T9"/>
<dbReference type="GO" id="GO:0008270">
    <property type="term" value="F:zinc ion binding"/>
    <property type="evidence" value="ECO:0007669"/>
    <property type="project" value="UniProtKB-KW"/>
</dbReference>
<keyword evidence="4 8" id="KW-0863">Zinc-finger</keyword>
<feature type="non-terminal residue" evidence="10">
    <location>
        <position position="1"/>
    </location>
</feature>
<evidence type="ECO:0000313" key="10">
    <source>
        <dbReference type="EMBL" id="ETW80828.1"/>
    </source>
</evidence>
<proteinExistence type="predicted"/>
<dbReference type="KEGG" id="hir:HETIRDRAFT_18758"/>
<dbReference type="SUPFAM" id="SSF57667">
    <property type="entry name" value="beta-beta-alpha zinc fingers"/>
    <property type="match status" value="1"/>
</dbReference>
<name>W4K4T9_HETIT</name>
<evidence type="ECO:0000256" key="2">
    <source>
        <dbReference type="ARBA" id="ARBA00022723"/>
    </source>
</evidence>
<accession>W4K4T9</accession>
<dbReference type="GeneID" id="20668629"/>
<evidence type="ECO:0000256" key="1">
    <source>
        <dbReference type="ARBA" id="ARBA00004123"/>
    </source>
</evidence>
<feature type="domain" description="C2H2-type" evidence="9">
    <location>
        <begin position="6"/>
        <end position="33"/>
    </location>
</feature>
<dbReference type="GO" id="GO:0000981">
    <property type="term" value="F:DNA-binding transcription factor activity, RNA polymerase II-specific"/>
    <property type="evidence" value="ECO:0007669"/>
    <property type="project" value="UniProtKB-ARBA"/>
</dbReference>
<dbReference type="HOGENOM" id="CLU_002678_42_25_1"/>
<dbReference type="PANTHER" id="PTHR14003:SF19">
    <property type="entry name" value="YY2 TRANSCRIPTION FACTOR"/>
    <property type="match status" value="1"/>
</dbReference>
<keyword evidence="2" id="KW-0479">Metal-binding</keyword>
<dbReference type="OrthoDB" id="6077919at2759"/>
<dbReference type="EMBL" id="KI925459">
    <property type="protein sequence ID" value="ETW80828.1"/>
    <property type="molecule type" value="Genomic_DNA"/>
</dbReference>
<evidence type="ECO:0000259" key="9">
    <source>
        <dbReference type="PROSITE" id="PS50157"/>
    </source>
</evidence>
<evidence type="ECO:0000256" key="8">
    <source>
        <dbReference type="PROSITE-ProRule" id="PRU00042"/>
    </source>
</evidence>
<feature type="domain" description="C2H2-type" evidence="9">
    <location>
        <begin position="34"/>
        <end position="59"/>
    </location>
</feature>
<reference evidence="10 11" key="1">
    <citation type="journal article" date="2012" name="New Phytol.">
        <title>Insight into trade-off between wood decay and parasitism from the genome of a fungal forest pathogen.</title>
        <authorList>
            <person name="Olson A."/>
            <person name="Aerts A."/>
            <person name="Asiegbu F."/>
            <person name="Belbahri L."/>
            <person name="Bouzid O."/>
            <person name="Broberg A."/>
            <person name="Canback B."/>
            <person name="Coutinho P.M."/>
            <person name="Cullen D."/>
            <person name="Dalman K."/>
            <person name="Deflorio G."/>
            <person name="van Diepen L.T."/>
            <person name="Dunand C."/>
            <person name="Duplessis S."/>
            <person name="Durling M."/>
            <person name="Gonthier P."/>
            <person name="Grimwood J."/>
            <person name="Fossdal C.G."/>
            <person name="Hansson D."/>
            <person name="Henrissat B."/>
            <person name="Hietala A."/>
            <person name="Himmelstrand K."/>
            <person name="Hoffmeister D."/>
            <person name="Hogberg N."/>
            <person name="James T.Y."/>
            <person name="Karlsson M."/>
            <person name="Kohler A."/>
            <person name="Kues U."/>
            <person name="Lee Y.H."/>
            <person name="Lin Y.C."/>
            <person name="Lind M."/>
            <person name="Lindquist E."/>
            <person name="Lombard V."/>
            <person name="Lucas S."/>
            <person name="Lunden K."/>
            <person name="Morin E."/>
            <person name="Murat C."/>
            <person name="Park J."/>
            <person name="Raffaello T."/>
            <person name="Rouze P."/>
            <person name="Salamov A."/>
            <person name="Schmutz J."/>
            <person name="Solheim H."/>
            <person name="Stahlberg J."/>
            <person name="Velez H."/>
            <person name="de Vries R.P."/>
            <person name="Wiebenga A."/>
            <person name="Woodward S."/>
            <person name="Yakovlev I."/>
            <person name="Garbelotto M."/>
            <person name="Martin F."/>
            <person name="Grigoriev I.V."/>
            <person name="Stenlid J."/>
        </authorList>
    </citation>
    <scope>NUCLEOTIDE SEQUENCE [LARGE SCALE GENOMIC DNA]</scope>
    <source>
        <strain evidence="10 11">TC 32-1</strain>
    </source>
</reference>
<keyword evidence="11" id="KW-1185">Reference proteome</keyword>
<evidence type="ECO:0000256" key="7">
    <source>
        <dbReference type="ARBA" id="ARBA00023242"/>
    </source>
</evidence>
<keyword evidence="5" id="KW-0862">Zinc</keyword>
<keyword evidence="3" id="KW-0677">Repeat</keyword>
<evidence type="ECO:0000256" key="4">
    <source>
        <dbReference type="ARBA" id="ARBA00022771"/>
    </source>
</evidence>
<evidence type="ECO:0000256" key="6">
    <source>
        <dbReference type="ARBA" id="ARBA00023125"/>
    </source>
</evidence>
<evidence type="ECO:0000313" key="11">
    <source>
        <dbReference type="Proteomes" id="UP000030671"/>
    </source>
</evidence>
<dbReference type="PROSITE" id="PS50157">
    <property type="entry name" value="ZINC_FINGER_C2H2_2"/>
    <property type="match status" value="2"/>
</dbReference>
<evidence type="ECO:0000256" key="3">
    <source>
        <dbReference type="ARBA" id="ARBA00022737"/>
    </source>
</evidence>
<keyword evidence="7" id="KW-0539">Nucleus</keyword>
<dbReference type="eggNOG" id="KOG1721">
    <property type="taxonomic scope" value="Eukaryota"/>
</dbReference>
<comment type="subcellular location">
    <subcellularLocation>
        <location evidence="1">Nucleus</location>
    </subcellularLocation>
</comment>
<keyword evidence="6" id="KW-0238">DNA-binding</keyword>
<dbReference type="Gene3D" id="3.30.160.60">
    <property type="entry name" value="Classic Zinc Finger"/>
    <property type="match status" value="2"/>
</dbReference>
<dbReference type="GO" id="GO:0000785">
    <property type="term" value="C:chromatin"/>
    <property type="evidence" value="ECO:0007669"/>
    <property type="project" value="TreeGrafter"/>
</dbReference>
<dbReference type="GO" id="GO:0000978">
    <property type="term" value="F:RNA polymerase II cis-regulatory region sequence-specific DNA binding"/>
    <property type="evidence" value="ECO:0007669"/>
    <property type="project" value="TreeGrafter"/>
</dbReference>
<sequence length="59" mass="6780">ESSAKYECSYCGKGFTRPSSLKIHLHSHTGERPYVCTFEGCDRTFSVQSNMRRHARTHT</sequence>
<dbReference type="RefSeq" id="XP_009546880.1">
    <property type="nucleotide sequence ID" value="XM_009548585.1"/>
</dbReference>
<dbReference type="InterPro" id="IPR013087">
    <property type="entry name" value="Znf_C2H2_type"/>
</dbReference>
<dbReference type="PROSITE" id="PS00028">
    <property type="entry name" value="ZINC_FINGER_C2H2_1"/>
    <property type="match status" value="2"/>
</dbReference>
<dbReference type="GO" id="GO:0031519">
    <property type="term" value="C:PcG protein complex"/>
    <property type="evidence" value="ECO:0007669"/>
    <property type="project" value="TreeGrafter"/>
</dbReference>
<feature type="non-terminal residue" evidence="10">
    <location>
        <position position="59"/>
    </location>
</feature>
<dbReference type="AlphaFoldDB" id="W4K4T9"/>
<organism evidence="10 11">
    <name type="scientific">Heterobasidion irregulare (strain TC 32-1)</name>
    <dbReference type="NCBI Taxonomy" id="747525"/>
    <lineage>
        <taxon>Eukaryota</taxon>
        <taxon>Fungi</taxon>
        <taxon>Dikarya</taxon>
        <taxon>Basidiomycota</taxon>
        <taxon>Agaricomycotina</taxon>
        <taxon>Agaricomycetes</taxon>
        <taxon>Russulales</taxon>
        <taxon>Bondarzewiaceae</taxon>
        <taxon>Heterobasidion</taxon>
        <taxon>Heterobasidion annosum species complex</taxon>
    </lineage>
</organism>
<dbReference type="Pfam" id="PF00096">
    <property type="entry name" value="zf-C2H2"/>
    <property type="match status" value="2"/>
</dbReference>
<protein>
    <recommendedName>
        <fullName evidence="9">C2H2-type domain-containing protein</fullName>
    </recommendedName>
</protein>
<dbReference type="FunFam" id="3.30.160.60:FF:000125">
    <property type="entry name" value="Putative zinc finger protein 143"/>
    <property type="match status" value="1"/>
</dbReference>
<dbReference type="PANTHER" id="PTHR14003">
    <property type="entry name" value="TRANSCRIPTIONAL REPRESSOR PROTEIN YY"/>
    <property type="match status" value="1"/>
</dbReference>
<dbReference type="Proteomes" id="UP000030671">
    <property type="component" value="Unassembled WGS sequence"/>
</dbReference>
<dbReference type="GO" id="GO:0000122">
    <property type="term" value="P:negative regulation of transcription by RNA polymerase II"/>
    <property type="evidence" value="ECO:0007669"/>
    <property type="project" value="UniProtKB-ARBA"/>
</dbReference>